<evidence type="ECO:0000256" key="9">
    <source>
        <dbReference type="ARBA" id="ARBA00022949"/>
    </source>
</evidence>
<feature type="chain" id="PRO_5034197687" description="Ig-like domain-containing protein" evidence="19">
    <location>
        <begin position="24"/>
        <end position="355"/>
    </location>
</feature>
<evidence type="ECO:0000256" key="8">
    <source>
        <dbReference type="ARBA" id="ARBA00022889"/>
    </source>
</evidence>
<name>A0A8C4QC69_EPTBU</name>
<keyword evidence="11 18" id="KW-0472">Membrane</keyword>
<dbReference type="SUPFAM" id="SSF48726">
    <property type="entry name" value="Immunoglobulin"/>
    <property type="match status" value="2"/>
</dbReference>
<dbReference type="Pfam" id="PF13927">
    <property type="entry name" value="Ig_3"/>
    <property type="match status" value="1"/>
</dbReference>
<keyword evidence="5 18" id="KW-0812">Transmembrane</keyword>
<reference evidence="21" key="1">
    <citation type="submission" date="2025-08" db="UniProtKB">
        <authorList>
            <consortium name="Ensembl"/>
        </authorList>
    </citation>
    <scope>IDENTIFICATION</scope>
</reference>
<feature type="transmembrane region" description="Helical" evidence="18">
    <location>
        <begin position="235"/>
        <end position="260"/>
    </location>
</feature>
<evidence type="ECO:0000256" key="13">
    <source>
        <dbReference type="ARBA" id="ARBA00023170"/>
    </source>
</evidence>
<evidence type="ECO:0000259" key="20">
    <source>
        <dbReference type="PROSITE" id="PS50835"/>
    </source>
</evidence>
<keyword evidence="10 18" id="KW-1133">Transmembrane helix</keyword>
<organism evidence="21 22">
    <name type="scientific">Eptatretus burgeri</name>
    <name type="common">Inshore hagfish</name>
    <dbReference type="NCBI Taxonomy" id="7764"/>
    <lineage>
        <taxon>Eukaryota</taxon>
        <taxon>Metazoa</taxon>
        <taxon>Chordata</taxon>
        <taxon>Craniata</taxon>
        <taxon>Vertebrata</taxon>
        <taxon>Cyclostomata</taxon>
        <taxon>Myxini</taxon>
        <taxon>Myxiniformes</taxon>
        <taxon>Myxinidae</taxon>
        <taxon>Eptatretinae</taxon>
        <taxon>Eptatretus</taxon>
    </lineage>
</organism>
<dbReference type="GO" id="GO:0050839">
    <property type="term" value="F:cell adhesion molecule binding"/>
    <property type="evidence" value="ECO:0007669"/>
    <property type="project" value="TreeGrafter"/>
</dbReference>
<evidence type="ECO:0000256" key="10">
    <source>
        <dbReference type="ARBA" id="ARBA00022989"/>
    </source>
</evidence>
<dbReference type="Ensembl" id="ENSEBUT00000013424.1">
    <property type="protein sequence ID" value="ENSEBUP00000012848.1"/>
    <property type="gene ID" value="ENSEBUG00000008152.1"/>
</dbReference>
<keyword evidence="22" id="KW-1185">Reference proteome</keyword>
<dbReference type="GO" id="GO:0016323">
    <property type="term" value="C:basolateral plasma membrane"/>
    <property type="evidence" value="ECO:0007669"/>
    <property type="project" value="UniProtKB-SubCell"/>
</dbReference>
<dbReference type="SMART" id="SM00409">
    <property type="entry name" value="IG"/>
    <property type="match status" value="2"/>
</dbReference>
<keyword evidence="3" id="KW-0796">Tight junction</keyword>
<evidence type="ECO:0000256" key="17">
    <source>
        <dbReference type="SAM" id="MobiDB-lite"/>
    </source>
</evidence>
<dbReference type="PANTHER" id="PTHR44468:SF3">
    <property type="entry name" value="COXSACKIEVIRUS AND ADENOVIRUS RECEPTOR"/>
    <property type="match status" value="1"/>
</dbReference>
<evidence type="ECO:0000256" key="7">
    <source>
        <dbReference type="ARBA" id="ARBA00022737"/>
    </source>
</evidence>
<keyword evidence="13" id="KW-0675">Receptor</keyword>
<evidence type="ECO:0000256" key="6">
    <source>
        <dbReference type="ARBA" id="ARBA00022729"/>
    </source>
</evidence>
<keyword evidence="4" id="KW-1003">Cell membrane</keyword>
<keyword evidence="12" id="KW-1015">Disulfide bond</keyword>
<keyword evidence="9" id="KW-0965">Cell junction</keyword>
<evidence type="ECO:0000256" key="3">
    <source>
        <dbReference type="ARBA" id="ARBA00022427"/>
    </source>
</evidence>
<evidence type="ECO:0000313" key="21">
    <source>
        <dbReference type="Ensembl" id="ENSEBUP00000012848.1"/>
    </source>
</evidence>
<dbReference type="PROSITE" id="PS50835">
    <property type="entry name" value="IG_LIKE"/>
    <property type="match status" value="2"/>
</dbReference>
<dbReference type="InterPro" id="IPR036179">
    <property type="entry name" value="Ig-like_dom_sf"/>
</dbReference>
<evidence type="ECO:0000256" key="2">
    <source>
        <dbReference type="ARBA" id="ARBA00004536"/>
    </source>
</evidence>
<accession>A0A8C4QC69</accession>
<dbReference type="Pfam" id="PF07686">
    <property type="entry name" value="V-set"/>
    <property type="match status" value="1"/>
</dbReference>
<feature type="region of interest" description="Disordered" evidence="17">
    <location>
        <begin position="268"/>
        <end position="355"/>
    </location>
</feature>
<evidence type="ECO:0000256" key="16">
    <source>
        <dbReference type="ARBA" id="ARBA00023768"/>
    </source>
</evidence>
<dbReference type="InterPro" id="IPR052307">
    <property type="entry name" value="EJ_Adhesion_Regulator"/>
</dbReference>
<sequence>MFAMNPSFFLFTALYLCAGTVLGMRVTTNTQTLEIAEGDTVHMSCIYVTDAENMQALDIEWLRVDALKPVVMYTDGEVFTPLEGSNSRYNFNGDYLNGDASITINSTQMADDGTYICKVKKHGDISSVEVTLTILVKPIPICSLEGGQPKINEDVKMKCIADTGTPEISYTWTRLIPKSPIENANVLGELWMKNVTLDDSGLYQCNASNRIGSNGCTVLLSVIPKEESAKSGSNVAGIVIGVLLLVAALGALGYFIFWYYTKKNNSTRNFPNDVRDDGSSPPTSRPPTRHTDRFHTTDFDDDDYRDEPPPSHSPPPPTNNPVLYTNVFPLIDKDGNKPPSERVDYVSIGKSDEDV</sequence>
<dbReference type="SMART" id="SM00406">
    <property type="entry name" value="IGv"/>
    <property type="match status" value="1"/>
</dbReference>
<keyword evidence="8" id="KW-0130">Cell adhesion</keyword>
<dbReference type="GeneTree" id="ENSGT00940000154829"/>
<dbReference type="PANTHER" id="PTHR44468">
    <property type="entry name" value="COXSACKIEVIRUS AND ADENOVIRUS RECEPTOR-RELATED"/>
    <property type="match status" value="1"/>
</dbReference>
<dbReference type="GO" id="GO:0005923">
    <property type="term" value="C:bicellular tight junction"/>
    <property type="evidence" value="ECO:0007669"/>
    <property type="project" value="UniProtKB-SubCell"/>
</dbReference>
<dbReference type="InterPro" id="IPR003598">
    <property type="entry name" value="Ig_sub2"/>
</dbReference>
<dbReference type="InterPro" id="IPR007110">
    <property type="entry name" value="Ig-like_dom"/>
</dbReference>
<dbReference type="GO" id="GO:0034109">
    <property type="term" value="P:homotypic cell-cell adhesion"/>
    <property type="evidence" value="ECO:0007669"/>
    <property type="project" value="TreeGrafter"/>
</dbReference>
<feature type="compositionally biased region" description="Basic and acidic residues" evidence="17">
    <location>
        <begin position="289"/>
        <end position="298"/>
    </location>
</feature>
<evidence type="ECO:0000256" key="5">
    <source>
        <dbReference type="ARBA" id="ARBA00022692"/>
    </source>
</evidence>
<dbReference type="OMA" id="GYRTHQG"/>
<dbReference type="GO" id="GO:0014704">
    <property type="term" value="C:intercalated disc"/>
    <property type="evidence" value="ECO:0007669"/>
    <property type="project" value="TreeGrafter"/>
</dbReference>
<dbReference type="Proteomes" id="UP000694388">
    <property type="component" value="Unplaced"/>
</dbReference>
<keyword evidence="14" id="KW-0325">Glycoprotein</keyword>
<evidence type="ECO:0000256" key="1">
    <source>
        <dbReference type="ARBA" id="ARBA00004435"/>
    </source>
</evidence>
<evidence type="ECO:0000256" key="4">
    <source>
        <dbReference type="ARBA" id="ARBA00022475"/>
    </source>
</evidence>
<feature type="domain" description="Ig-like" evidence="20">
    <location>
        <begin position="138"/>
        <end position="221"/>
    </location>
</feature>
<comment type="subcellular location">
    <subcellularLocation>
        <location evidence="16">Basolateral cell membrane</location>
        <topology evidence="16">Single-pass type I membrane protein</topology>
    </subcellularLocation>
    <subcellularLocation>
        <location evidence="2">Cell junction</location>
        <location evidence="2">Adherens junction</location>
    </subcellularLocation>
    <subcellularLocation>
        <location evidence="1">Cell junction</location>
        <location evidence="1">Tight junction</location>
    </subcellularLocation>
</comment>
<dbReference type="InterPro" id="IPR013783">
    <property type="entry name" value="Ig-like_fold"/>
</dbReference>
<evidence type="ECO:0000256" key="15">
    <source>
        <dbReference type="ARBA" id="ARBA00023319"/>
    </source>
</evidence>
<reference evidence="21" key="2">
    <citation type="submission" date="2025-09" db="UniProtKB">
        <authorList>
            <consortium name="Ensembl"/>
        </authorList>
    </citation>
    <scope>IDENTIFICATION</scope>
</reference>
<protein>
    <recommendedName>
        <fullName evidence="20">Ig-like domain-containing protein</fullName>
    </recommendedName>
</protein>
<evidence type="ECO:0000313" key="22">
    <source>
        <dbReference type="Proteomes" id="UP000694388"/>
    </source>
</evidence>
<dbReference type="GO" id="GO:0005912">
    <property type="term" value="C:adherens junction"/>
    <property type="evidence" value="ECO:0007669"/>
    <property type="project" value="UniProtKB-SubCell"/>
</dbReference>
<evidence type="ECO:0000256" key="14">
    <source>
        <dbReference type="ARBA" id="ARBA00023180"/>
    </source>
</evidence>
<dbReference type="Gene3D" id="2.60.40.10">
    <property type="entry name" value="Immunoglobulins"/>
    <property type="match status" value="2"/>
</dbReference>
<dbReference type="CDD" id="cd00096">
    <property type="entry name" value="Ig"/>
    <property type="match status" value="1"/>
</dbReference>
<feature type="compositionally biased region" description="Pro residues" evidence="17">
    <location>
        <begin position="310"/>
        <end position="319"/>
    </location>
</feature>
<dbReference type="InterPro" id="IPR003599">
    <property type="entry name" value="Ig_sub"/>
</dbReference>
<feature type="signal peptide" evidence="19">
    <location>
        <begin position="1"/>
        <end position="23"/>
    </location>
</feature>
<keyword evidence="7" id="KW-0677">Repeat</keyword>
<dbReference type="InterPro" id="IPR013106">
    <property type="entry name" value="Ig_V-set"/>
</dbReference>
<proteinExistence type="predicted"/>
<keyword evidence="15" id="KW-0393">Immunoglobulin domain</keyword>
<evidence type="ECO:0000256" key="18">
    <source>
        <dbReference type="SAM" id="Phobius"/>
    </source>
</evidence>
<keyword evidence="6 19" id="KW-0732">Signal</keyword>
<feature type="compositionally biased region" description="Basic and acidic residues" evidence="17">
    <location>
        <begin position="331"/>
        <end position="355"/>
    </location>
</feature>
<evidence type="ECO:0000256" key="11">
    <source>
        <dbReference type="ARBA" id="ARBA00023136"/>
    </source>
</evidence>
<evidence type="ECO:0000256" key="12">
    <source>
        <dbReference type="ARBA" id="ARBA00023157"/>
    </source>
</evidence>
<evidence type="ECO:0000256" key="19">
    <source>
        <dbReference type="SAM" id="SignalP"/>
    </source>
</evidence>
<feature type="domain" description="Ig-like" evidence="20">
    <location>
        <begin position="6"/>
        <end position="133"/>
    </location>
</feature>
<dbReference type="SMART" id="SM00408">
    <property type="entry name" value="IGc2"/>
    <property type="match status" value="2"/>
</dbReference>
<dbReference type="AlphaFoldDB" id="A0A8C4QC69"/>